<gene>
    <name evidence="1" type="ORF">AVDCRST_MAG56-4095</name>
</gene>
<name>A0A6J4JQI2_9SPHI</name>
<organism evidence="1">
    <name type="scientific">uncultured Cytophagales bacterium</name>
    <dbReference type="NCBI Taxonomy" id="158755"/>
    <lineage>
        <taxon>Bacteria</taxon>
        <taxon>Pseudomonadati</taxon>
        <taxon>Bacteroidota</taxon>
        <taxon>Sphingobacteriia</taxon>
        <taxon>Sphingobacteriales</taxon>
        <taxon>environmental samples</taxon>
    </lineage>
</organism>
<accession>A0A6J4JQI2</accession>
<dbReference type="AlphaFoldDB" id="A0A6J4JQI2"/>
<evidence type="ECO:0000313" key="1">
    <source>
        <dbReference type="EMBL" id="CAA9284494.1"/>
    </source>
</evidence>
<proteinExistence type="predicted"/>
<protein>
    <submittedName>
        <fullName evidence="1">Uncharacterized protein</fullName>
    </submittedName>
</protein>
<reference evidence="1" key="1">
    <citation type="submission" date="2020-02" db="EMBL/GenBank/DDBJ databases">
        <authorList>
            <person name="Meier V. D."/>
        </authorList>
    </citation>
    <scope>NUCLEOTIDE SEQUENCE</scope>
    <source>
        <strain evidence="1">AVDCRST_MAG56</strain>
    </source>
</reference>
<dbReference type="EMBL" id="CADCTQ010000335">
    <property type="protein sequence ID" value="CAA9284494.1"/>
    <property type="molecule type" value="Genomic_DNA"/>
</dbReference>
<sequence>MEASKMLKEGSMDDPAKVTKDGCKALLAGDDKVVPGFKNQMMAAAGNLLPDEVMADQMHKQTQPSQKG</sequence>